<dbReference type="AlphaFoldDB" id="A0A0R1SDY8"/>
<comment type="caution">
    <text evidence="3">The sequence shown here is derived from an EMBL/GenBank/DDBJ whole genome shotgun (WGS) entry which is preliminary data.</text>
</comment>
<dbReference type="PATRIC" id="fig|1423815.3.peg.2035"/>
<protein>
    <submittedName>
        <fullName evidence="3">Universal stress protein UspA-like nucleotide-binding protein</fullName>
    </submittedName>
</protein>
<sequence length="136" mass="15224">MAVDNSDDAQLAFEYAIYRSKLADCALTIATIMEDNDFNSFEVLSKDYMEDKRHALEADLLKFKKVAEESGVRQVDTFLTEDDQEAGETIVKKLIPDLKPDLLVIGSRSKKGVGKYFGSQASYMVRHAPISVVVVR</sequence>
<dbReference type="eggNOG" id="COG0589">
    <property type="taxonomic scope" value="Bacteria"/>
</dbReference>
<dbReference type="PRINTS" id="PR01438">
    <property type="entry name" value="UNVRSLSTRESS"/>
</dbReference>
<dbReference type="Proteomes" id="UP000051647">
    <property type="component" value="Unassembled WGS sequence"/>
</dbReference>
<gene>
    <name evidence="3" type="ORF">FC27_GL001984</name>
</gene>
<dbReference type="Gene3D" id="3.40.50.620">
    <property type="entry name" value="HUPs"/>
    <property type="match status" value="1"/>
</dbReference>
<proteinExistence type="inferred from homology"/>
<dbReference type="InterPro" id="IPR006016">
    <property type="entry name" value="UspA"/>
</dbReference>
<evidence type="ECO:0000313" key="4">
    <source>
        <dbReference type="Proteomes" id="UP000051647"/>
    </source>
</evidence>
<dbReference type="EMBL" id="AZFA01000006">
    <property type="protein sequence ID" value="KRL67393.1"/>
    <property type="molecule type" value="Genomic_DNA"/>
</dbReference>
<dbReference type="CDD" id="cd00293">
    <property type="entry name" value="USP-like"/>
    <property type="match status" value="1"/>
</dbReference>
<accession>A0A0R1SDY8</accession>
<dbReference type="Pfam" id="PF00582">
    <property type="entry name" value="Usp"/>
    <property type="match status" value="1"/>
</dbReference>
<dbReference type="InterPro" id="IPR014729">
    <property type="entry name" value="Rossmann-like_a/b/a_fold"/>
</dbReference>
<dbReference type="STRING" id="1423815.FC27_GL001984"/>
<comment type="similarity">
    <text evidence="1">Belongs to the universal stress protein A family.</text>
</comment>
<name>A0A0R1SDY8_9LACO</name>
<dbReference type="SUPFAM" id="SSF52402">
    <property type="entry name" value="Adenine nucleotide alpha hydrolases-like"/>
    <property type="match status" value="1"/>
</dbReference>
<dbReference type="InterPro" id="IPR006015">
    <property type="entry name" value="Universal_stress_UspA"/>
</dbReference>
<keyword evidence="4" id="KW-1185">Reference proteome</keyword>
<reference evidence="3 4" key="1">
    <citation type="journal article" date="2015" name="Genome Announc.">
        <title>Expanding the biotechnology potential of lactobacilli through comparative genomics of 213 strains and associated genera.</title>
        <authorList>
            <person name="Sun Z."/>
            <person name="Harris H.M."/>
            <person name="McCann A."/>
            <person name="Guo C."/>
            <person name="Argimon S."/>
            <person name="Zhang W."/>
            <person name="Yang X."/>
            <person name="Jeffery I.B."/>
            <person name="Cooney J.C."/>
            <person name="Kagawa T.F."/>
            <person name="Liu W."/>
            <person name="Song Y."/>
            <person name="Salvetti E."/>
            <person name="Wrobel A."/>
            <person name="Rasinkangas P."/>
            <person name="Parkhill J."/>
            <person name="Rea M.C."/>
            <person name="O'Sullivan O."/>
            <person name="Ritari J."/>
            <person name="Douillard F.P."/>
            <person name="Paul Ross R."/>
            <person name="Yang R."/>
            <person name="Briner A.E."/>
            <person name="Felis G.E."/>
            <person name="de Vos W.M."/>
            <person name="Barrangou R."/>
            <person name="Klaenhammer T.R."/>
            <person name="Caufield P.W."/>
            <person name="Cui Y."/>
            <person name="Zhang H."/>
            <person name="O'Toole P.W."/>
        </authorList>
    </citation>
    <scope>NUCLEOTIDE SEQUENCE [LARGE SCALE GENOMIC DNA]</scope>
    <source>
        <strain evidence="3 4">DSM 14857</strain>
    </source>
</reference>
<organism evidence="3 4">
    <name type="scientific">Companilactobacillus versmoldensis DSM 14857 = KCTC 3814</name>
    <dbReference type="NCBI Taxonomy" id="1423815"/>
    <lineage>
        <taxon>Bacteria</taxon>
        <taxon>Bacillati</taxon>
        <taxon>Bacillota</taxon>
        <taxon>Bacilli</taxon>
        <taxon>Lactobacillales</taxon>
        <taxon>Lactobacillaceae</taxon>
        <taxon>Companilactobacillus</taxon>
    </lineage>
</organism>
<evidence type="ECO:0000259" key="2">
    <source>
        <dbReference type="Pfam" id="PF00582"/>
    </source>
</evidence>
<evidence type="ECO:0000256" key="1">
    <source>
        <dbReference type="ARBA" id="ARBA00008791"/>
    </source>
</evidence>
<feature type="domain" description="UspA" evidence="2">
    <location>
        <begin position="2"/>
        <end position="136"/>
    </location>
</feature>
<evidence type="ECO:0000313" key="3">
    <source>
        <dbReference type="EMBL" id="KRL67393.1"/>
    </source>
</evidence>